<dbReference type="Gene3D" id="3.40.220.10">
    <property type="entry name" value="Leucine Aminopeptidase, subunit E, domain 1"/>
    <property type="match status" value="1"/>
</dbReference>
<name>A0AAV2BZQ2_9ARAC</name>
<dbReference type="GO" id="GO:0042278">
    <property type="term" value="P:purine nucleoside metabolic process"/>
    <property type="evidence" value="ECO:0007669"/>
    <property type="project" value="TreeGrafter"/>
</dbReference>
<dbReference type="PANTHER" id="PTHR11106:SF27">
    <property type="entry name" value="MACRO DOMAIN-CONTAINING PROTEIN"/>
    <property type="match status" value="1"/>
</dbReference>
<dbReference type="AlphaFoldDB" id="A0AAV2BZQ2"/>
<dbReference type="Pfam" id="PF01661">
    <property type="entry name" value="Macro"/>
    <property type="match status" value="1"/>
</dbReference>
<dbReference type="PANTHER" id="PTHR11106">
    <property type="entry name" value="GANGLIOSIDE INDUCED DIFFERENTIATION ASSOCIATED PROTEIN 2-RELATED"/>
    <property type="match status" value="1"/>
</dbReference>
<evidence type="ECO:0000313" key="2">
    <source>
        <dbReference type="EMBL" id="CAL1301275.1"/>
    </source>
</evidence>
<dbReference type="InterPro" id="IPR043472">
    <property type="entry name" value="Macro_dom-like"/>
</dbReference>
<comment type="caution">
    <text evidence="2">The sequence shown here is derived from an EMBL/GenBank/DDBJ whole genome shotgun (WGS) entry which is preliminary data.</text>
</comment>
<dbReference type="CDD" id="cd02908">
    <property type="entry name" value="Macro_OAADPr_deacetylase"/>
    <property type="match status" value="1"/>
</dbReference>
<dbReference type="GO" id="GO:0140291">
    <property type="term" value="P:peptidyl-glutamate ADP-deribosylation"/>
    <property type="evidence" value="ECO:0007669"/>
    <property type="project" value="TreeGrafter"/>
</dbReference>
<dbReference type="SMART" id="SM00506">
    <property type="entry name" value="A1pp"/>
    <property type="match status" value="1"/>
</dbReference>
<protein>
    <recommendedName>
        <fullName evidence="1">Macro domain-containing protein</fullName>
    </recommendedName>
</protein>
<dbReference type="GO" id="GO:0140293">
    <property type="term" value="F:ADP-ribosylglutamate hydrolase activity"/>
    <property type="evidence" value="ECO:0007669"/>
    <property type="project" value="TreeGrafter"/>
</dbReference>
<dbReference type="InterPro" id="IPR002589">
    <property type="entry name" value="Macro_dom"/>
</dbReference>
<dbReference type="SUPFAM" id="SSF52949">
    <property type="entry name" value="Macro domain-like"/>
    <property type="match status" value="1"/>
</dbReference>
<dbReference type="PROSITE" id="PS51154">
    <property type="entry name" value="MACRO"/>
    <property type="match status" value="1"/>
</dbReference>
<feature type="domain" description="Macro" evidence="1">
    <location>
        <begin position="53"/>
        <end position="239"/>
    </location>
</feature>
<evidence type="ECO:0000259" key="1">
    <source>
        <dbReference type="PROSITE" id="PS51154"/>
    </source>
</evidence>
<gene>
    <name evidence="2" type="ORF">LARSCL_LOCUS22420</name>
</gene>
<dbReference type="GO" id="GO:0005654">
    <property type="term" value="C:nucleoplasm"/>
    <property type="evidence" value="ECO:0007669"/>
    <property type="project" value="TreeGrafter"/>
</dbReference>
<organism evidence="2 3">
    <name type="scientific">Larinioides sclopetarius</name>
    <dbReference type="NCBI Taxonomy" id="280406"/>
    <lineage>
        <taxon>Eukaryota</taxon>
        <taxon>Metazoa</taxon>
        <taxon>Ecdysozoa</taxon>
        <taxon>Arthropoda</taxon>
        <taxon>Chelicerata</taxon>
        <taxon>Arachnida</taxon>
        <taxon>Araneae</taxon>
        <taxon>Araneomorphae</taxon>
        <taxon>Entelegynae</taxon>
        <taxon>Araneoidea</taxon>
        <taxon>Araneidae</taxon>
        <taxon>Larinioides</taxon>
    </lineage>
</organism>
<dbReference type="GO" id="GO:0006974">
    <property type="term" value="P:DNA damage response"/>
    <property type="evidence" value="ECO:0007669"/>
    <property type="project" value="TreeGrafter"/>
</dbReference>
<evidence type="ECO:0000313" key="3">
    <source>
        <dbReference type="Proteomes" id="UP001497382"/>
    </source>
</evidence>
<accession>A0AAV2BZQ2</accession>
<dbReference type="Proteomes" id="UP001497382">
    <property type="component" value="Unassembled WGS sequence"/>
</dbReference>
<sequence length="241" mass="27366">MVSFEKNQEKYLNMNLADKREKYLCKASYVTLDDIPTWKEYSRNIKRNRPNKALEYKKDVRLNDKVSIFVGDITNLEIDAIINSTNNRLLCAAIQKGDANESTKVIHKEIHRAAGSALFSECISLNGCEKGEARITGGYNLPAKYIIHTAGPVGWKPVLLRNCYLSCLNLAKENGLKTVAFPCISTGHCGYPNRDAAQVALRTSREFLEEDVTEMDRIIFCLFQSIDVRVYESLMHNYFPV</sequence>
<dbReference type="EMBL" id="CAXIEN010000647">
    <property type="protein sequence ID" value="CAL1301275.1"/>
    <property type="molecule type" value="Genomic_DNA"/>
</dbReference>
<reference evidence="2 3" key="1">
    <citation type="submission" date="2024-04" db="EMBL/GenBank/DDBJ databases">
        <authorList>
            <person name="Rising A."/>
            <person name="Reimegard J."/>
            <person name="Sonavane S."/>
            <person name="Akerstrom W."/>
            <person name="Nylinder S."/>
            <person name="Hedman E."/>
            <person name="Kallberg Y."/>
        </authorList>
    </citation>
    <scope>NUCLEOTIDE SEQUENCE [LARGE SCALE GENOMIC DNA]</scope>
</reference>
<keyword evidence="3" id="KW-1185">Reference proteome</keyword>
<proteinExistence type="predicted"/>